<dbReference type="Pfam" id="PF01047">
    <property type="entry name" value="MarR"/>
    <property type="match status" value="1"/>
</dbReference>
<dbReference type="RefSeq" id="WP_085108940.1">
    <property type="nucleotide sequence ID" value="NZ_JACKSN010000111.1"/>
</dbReference>
<protein>
    <submittedName>
        <fullName evidence="2">MarR family transcriptional regulator</fullName>
    </submittedName>
</protein>
<organism evidence="2 3">
    <name type="scientific">Mycolicibacillus trivialis</name>
    <dbReference type="NCBI Taxonomy" id="1798"/>
    <lineage>
        <taxon>Bacteria</taxon>
        <taxon>Bacillati</taxon>
        <taxon>Actinomycetota</taxon>
        <taxon>Actinomycetes</taxon>
        <taxon>Mycobacteriales</taxon>
        <taxon>Mycobacteriaceae</taxon>
        <taxon>Mycolicibacillus</taxon>
    </lineage>
</organism>
<dbReference type="PANTHER" id="PTHR39515">
    <property type="entry name" value="CONSERVED PROTEIN"/>
    <property type="match status" value="1"/>
</dbReference>
<dbReference type="OrthoDB" id="69852at2"/>
<dbReference type="InterPro" id="IPR052526">
    <property type="entry name" value="HTH-type_Bedaq_tolerance"/>
</dbReference>
<dbReference type="Gene3D" id="1.10.10.10">
    <property type="entry name" value="Winged helix-like DNA-binding domain superfamily/Winged helix DNA-binding domain"/>
    <property type="match status" value="1"/>
</dbReference>
<dbReference type="SUPFAM" id="SSF46785">
    <property type="entry name" value="Winged helix' DNA-binding domain"/>
    <property type="match status" value="1"/>
</dbReference>
<proteinExistence type="predicted"/>
<name>A0A1X2EP18_9MYCO</name>
<gene>
    <name evidence="2" type="ORF">AWC30_00915</name>
</gene>
<dbReference type="InterPro" id="IPR036388">
    <property type="entry name" value="WH-like_DNA-bd_sf"/>
</dbReference>
<dbReference type="Proteomes" id="UP000193090">
    <property type="component" value="Unassembled WGS sequence"/>
</dbReference>
<dbReference type="STRING" id="1798.AWC30_00915"/>
<dbReference type="InterPro" id="IPR036390">
    <property type="entry name" value="WH_DNA-bd_sf"/>
</dbReference>
<dbReference type="GO" id="GO:0003700">
    <property type="term" value="F:DNA-binding transcription factor activity"/>
    <property type="evidence" value="ECO:0007669"/>
    <property type="project" value="InterPro"/>
</dbReference>
<comment type="caution">
    <text evidence="2">The sequence shown here is derived from an EMBL/GenBank/DDBJ whole genome shotgun (WGS) entry which is preliminary data.</text>
</comment>
<evidence type="ECO:0000313" key="2">
    <source>
        <dbReference type="EMBL" id="ORX07336.1"/>
    </source>
</evidence>
<sequence>MGSSSTETGVSLGADLLGVIARVNRLATQLVQLPLSGAQARLLAAIEELGETRIGDLAAADHCSQPTMTTHVRRLEEAGLVTRAGDPDDGRAVRIRITDEGVRTLDRVRTDRAAAIDPQLAHLADADRAVLAEAIAVLHRVLDHAAPPRRLSR</sequence>
<dbReference type="AlphaFoldDB" id="A0A1X2EP18"/>
<dbReference type="PROSITE" id="PS50995">
    <property type="entry name" value="HTH_MARR_2"/>
    <property type="match status" value="1"/>
</dbReference>
<feature type="domain" description="HTH marR-type" evidence="1">
    <location>
        <begin position="1"/>
        <end position="143"/>
    </location>
</feature>
<dbReference type="InterPro" id="IPR000835">
    <property type="entry name" value="HTH_MarR-typ"/>
</dbReference>
<evidence type="ECO:0000259" key="1">
    <source>
        <dbReference type="PROSITE" id="PS50995"/>
    </source>
</evidence>
<evidence type="ECO:0000313" key="3">
    <source>
        <dbReference type="Proteomes" id="UP000193090"/>
    </source>
</evidence>
<dbReference type="SMART" id="SM00347">
    <property type="entry name" value="HTH_MARR"/>
    <property type="match status" value="1"/>
</dbReference>
<accession>A0A1X2EP18</accession>
<keyword evidence="3" id="KW-1185">Reference proteome</keyword>
<dbReference type="EMBL" id="LQPZ01000012">
    <property type="protein sequence ID" value="ORX07336.1"/>
    <property type="molecule type" value="Genomic_DNA"/>
</dbReference>
<dbReference type="PANTHER" id="PTHR39515:SF2">
    <property type="entry name" value="HTH-TYPE TRANSCRIPTIONAL REGULATOR RV0880"/>
    <property type="match status" value="1"/>
</dbReference>
<reference evidence="2 3" key="1">
    <citation type="submission" date="2016-01" db="EMBL/GenBank/DDBJ databases">
        <title>The new phylogeny of the genus Mycobacterium.</title>
        <authorList>
            <person name="Tarcisio F."/>
            <person name="Conor M."/>
            <person name="Antonella G."/>
            <person name="Elisabetta G."/>
            <person name="Giulia F.S."/>
            <person name="Sara T."/>
            <person name="Anna F."/>
            <person name="Clotilde B."/>
            <person name="Roberto B."/>
            <person name="Veronica D.S."/>
            <person name="Fabio R."/>
            <person name="Monica P."/>
            <person name="Olivier J."/>
            <person name="Enrico T."/>
            <person name="Nicola S."/>
        </authorList>
    </citation>
    <scope>NUCLEOTIDE SEQUENCE [LARGE SCALE GENOMIC DNA]</scope>
    <source>
        <strain evidence="2 3">DSM 44153</strain>
    </source>
</reference>